<comment type="caution">
    <text evidence="8">The sequence shown here is derived from an EMBL/GenBank/DDBJ whole genome shotgun (WGS) entry which is preliminary data.</text>
</comment>
<name>A0A2A6M279_RHIFR</name>
<dbReference type="Gene3D" id="1.10.10.10">
    <property type="entry name" value="Winged helix-like DNA-binding domain superfamily/Winged helix DNA-binding domain"/>
    <property type="match status" value="1"/>
</dbReference>
<dbReference type="Pfam" id="PF00126">
    <property type="entry name" value="HTH_1"/>
    <property type="match status" value="1"/>
</dbReference>
<reference evidence="7" key="3">
    <citation type="submission" date="2019-10" db="EMBL/GenBank/DDBJ databases">
        <authorList>
            <person name="Sugawara M."/>
            <person name="Epstein B."/>
            <person name="Badgley B."/>
            <person name="Unno T."/>
            <person name="Xu L."/>
            <person name="Reese J."/>
            <person name="Gyaneshwar P."/>
            <person name="Denny R."/>
            <person name="Mudege J."/>
            <person name="Bharti A."/>
            <person name="Farmer A."/>
            <person name="May G."/>
            <person name="Woodward J."/>
            <person name="Medigue C."/>
            <person name="Vallenet D."/>
            <person name="Lajus A."/>
            <person name="Rouy Z."/>
            <person name="Martinez-Vaz B."/>
            <person name="Tiffin P."/>
            <person name="Young N."/>
            <person name="Sadowsky M."/>
        </authorList>
    </citation>
    <scope>NUCLEOTIDE SEQUENCE</scope>
    <source>
        <strain evidence="7">USDA205</strain>
    </source>
</reference>
<reference evidence="8 9" key="2">
    <citation type="submission" date="2017-09" db="EMBL/GenBank/DDBJ databases">
        <title>Comparative genomics of rhizobia isolated from Phaseolus vulgaris in China.</title>
        <authorList>
            <person name="Tong W."/>
        </authorList>
    </citation>
    <scope>NUCLEOTIDE SEQUENCE [LARGE SCALE GENOMIC DNA]</scope>
    <source>
        <strain evidence="8 9">PCH1</strain>
    </source>
</reference>
<evidence type="ECO:0000256" key="3">
    <source>
        <dbReference type="ARBA" id="ARBA00023125"/>
    </source>
</evidence>
<evidence type="ECO:0000259" key="6">
    <source>
        <dbReference type="PROSITE" id="PS50931"/>
    </source>
</evidence>
<dbReference type="PROSITE" id="PS50931">
    <property type="entry name" value="HTH_LYSR"/>
    <property type="match status" value="1"/>
</dbReference>
<gene>
    <name evidence="8" type="ORF">CO661_09165</name>
    <name evidence="7" type="ORF">GHK48_06525</name>
</gene>
<dbReference type="InterPro" id="IPR058163">
    <property type="entry name" value="LysR-type_TF_proteobact-type"/>
</dbReference>
<dbReference type="InterPro" id="IPR036388">
    <property type="entry name" value="WH-like_DNA-bd_sf"/>
</dbReference>
<evidence type="ECO:0000256" key="4">
    <source>
        <dbReference type="ARBA" id="ARBA00023163"/>
    </source>
</evidence>
<organism evidence="8 9">
    <name type="scientific">Rhizobium fredii</name>
    <name type="common">Sinorhizobium fredii</name>
    <dbReference type="NCBI Taxonomy" id="380"/>
    <lineage>
        <taxon>Bacteria</taxon>
        <taxon>Pseudomonadati</taxon>
        <taxon>Pseudomonadota</taxon>
        <taxon>Alphaproteobacteria</taxon>
        <taxon>Hyphomicrobiales</taxon>
        <taxon>Rhizobiaceae</taxon>
        <taxon>Sinorhizobium/Ensifer group</taxon>
        <taxon>Sinorhizobium</taxon>
    </lineage>
</organism>
<evidence type="ECO:0000256" key="5">
    <source>
        <dbReference type="SAM" id="MobiDB-lite"/>
    </source>
</evidence>
<dbReference type="InterPro" id="IPR005119">
    <property type="entry name" value="LysR_subst-bd"/>
</dbReference>
<dbReference type="InterPro" id="IPR036390">
    <property type="entry name" value="WH_DNA-bd_sf"/>
</dbReference>
<dbReference type="GeneID" id="48975354"/>
<dbReference type="Proteomes" id="UP000466694">
    <property type="component" value="Unassembled WGS sequence"/>
</dbReference>
<dbReference type="SUPFAM" id="SSF46785">
    <property type="entry name" value="Winged helix' DNA-binding domain"/>
    <property type="match status" value="1"/>
</dbReference>
<dbReference type="GO" id="GO:0003700">
    <property type="term" value="F:DNA-binding transcription factor activity"/>
    <property type="evidence" value="ECO:0007669"/>
    <property type="project" value="InterPro"/>
</dbReference>
<feature type="domain" description="HTH lysR-type" evidence="6">
    <location>
        <begin position="6"/>
        <end position="63"/>
    </location>
</feature>
<evidence type="ECO:0000313" key="9">
    <source>
        <dbReference type="Proteomes" id="UP000220353"/>
    </source>
</evidence>
<comment type="similarity">
    <text evidence="1">Belongs to the LysR transcriptional regulatory family.</text>
</comment>
<feature type="compositionally biased region" description="Basic and acidic residues" evidence="5">
    <location>
        <begin position="297"/>
        <end position="312"/>
    </location>
</feature>
<accession>A0A2A6M279</accession>
<keyword evidence="4" id="KW-0804">Transcription</keyword>
<keyword evidence="3" id="KW-0238">DNA-binding</keyword>
<dbReference type="Proteomes" id="UP000220353">
    <property type="component" value="Unassembled WGS sequence"/>
</dbReference>
<dbReference type="SUPFAM" id="SSF53850">
    <property type="entry name" value="Periplasmic binding protein-like II"/>
    <property type="match status" value="1"/>
</dbReference>
<dbReference type="InterPro" id="IPR000847">
    <property type="entry name" value="LysR_HTH_N"/>
</dbReference>
<dbReference type="EMBL" id="NWTC01000005">
    <property type="protein sequence ID" value="PDT48612.1"/>
    <property type="molecule type" value="Genomic_DNA"/>
</dbReference>
<dbReference type="GO" id="GO:0043565">
    <property type="term" value="F:sequence-specific DNA binding"/>
    <property type="evidence" value="ECO:0007669"/>
    <property type="project" value="TreeGrafter"/>
</dbReference>
<dbReference type="PANTHER" id="PTHR30537">
    <property type="entry name" value="HTH-TYPE TRANSCRIPTIONAL REGULATOR"/>
    <property type="match status" value="1"/>
</dbReference>
<dbReference type="Pfam" id="PF03466">
    <property type="entry name" value="LysR_substrate"/>
    <property type="match status" value="1"/>
</dbReference>
<evidence type="ECO:0000313" key="7">
    <source>
        <dbReference type="EMBL" id="MQX07977.1"/>
    </source>
</evidence>
<evidence type="ECO:0000256" key="2">
    <source>
        <dbReference type="ARBA" id="ARBA00023015"/>
    </source>
</evidence>
<feature type="region of interest" description="Disordered" evidence="5">
    <location>
        <begin position="290"/>
        <end position="312"/>
    </location>
</feature>
<dbReference type="AlphaFoldDB" id="A0A2A6M279"/>
<evidence type="ECO:0000313" key="8">
    <source>
        <dbReference type="EMBL" id="PDT48612.1"/>
    </source>
</evidence>
<protein>
    <submittedName>
        <fullName evidence="8">LysR family transcriptional regulator</fullName>
    </submittedName>
</protein>
<dbReference type="EMBL" id="WISZ01000063">
    <property type="protein sequence ID" value="MQX07977.1"/>
    <property type="molecule type" value="Genomic_DNA"/>
</dbReference>
<keyword evidence="2" id="KW-0805">Transcription regulation</keyword>
<sequence>MKRRSLPLTALRAFEAAGRLGRMTAAAEELSVTHGAVSRQVQHLEQVLGVALFAGPRTKPQLTAAGRALLSDLSAALDQIEAAVQAVTRAKDVILDVSCLSTFLMRWLIPRLHRFHDRHPEIDVRLRALEDSADSRSEQADLVITVDELSRVSSYGRKQHVLFKEWLGLVATPDLISRRQVQSLGELPADLLLQTKTRLNAWSMWCDAACSPPLEPAGAVFEHYYYTLEAVSAGLGICVAPWHLVAGDIEIGRLVAPFGFVESGFCYVAKPRFPSAPKIDRFCQWLAEEAASMPRPPDPRDQARDGEAPASI</sequence>
<dbReference type="PANTHER" id="PTHR30537:SF74">
    <property type="entry name" value="HTH-TYPE TRANSCRIPTIONAL REGULATOR TRPI"/>
    <property type="match status" value="1"/>
</dbReference>
<proteinExistence type="inferred from homology"/>
<dbReference type="Gene3D" id="3.40.190.10">
    <property type="entry name" value="Periplasmic binding protein-like II"/>
    <property type="match status" value="2"/>
</dbReference>
<evidence type="ECO:0000313" key="10">
    <source>
        <dbReference type="Proteomes" id="UP000466694"/>
    </source>
</evidence>
<dbReference type="GO" id="GO:0006351">
    <property type="term" value="P:DNA-templated transcription"/>
    <property type="evidence" value="ECO:0007669"/>
    <property type="project" value="TreeGrafter"/>
</dbReference>
<dbReference type="PRINTS" id="PR00039">
    <property type="entry name" value="HTHLYSR"/>
</dbReference>
<reference evidence="7 10" key="1">
    <citation type="journal article" date="2013" name="Genome Biol.">
        <title>Comparative genomics of the core and accessory genomes of 48 Sinorhizobium strains comprising five genospecies.</title>
        <authorList>
            <person name="Sugawara M."/>
            <person name="Epstein B."/>
            <person name="Badgley B.D."/>
            <person name="Unno T."/>
            <person name="Xu L."/>
            <person name="Reese J."/>
            <person name="Gyaneshwar P."/>
            <person name="Denny R."/>
            <person name="Mudge J."/>
            <person name="Bharti A.K."/>
            <person name="Farmer A.D."/>
            <person name="May G.D."/>
            <person name="Woodward J.E."/>
            <person name="Medigue C."/>
            <person name="Vallenet D."/>
            <person name="Lajus A."/>
            <person name="Rouy Z."/>
            <person name="Martinez-Vaz B."/>
            <person name="Tiffin P."/>
            <person name="Young N.D."/>
            <person name="Sadowsky M.J."/>
        </authorList>
    </citation>
    <scope>NUCLEOTIDE SEQUENCE [LARGE SCALE GENOMIC DNA]</scope>
    <source>
        <strain evidence="7 10">USDA205</strain>
    </source>
</reference>
<evidence type="ECO:0000256" key="1">
    <source>
        <dbReference type="ARBA" id="ARBA00009437"/>
    </source>
</evidence>
<dbReference type="RefSeq" id="WP_037397457.1">
    <property type="nucleotide sequence ID" value="NZ_BJNI01000175.1"/>
</dbReference>